<evidence type="ECO:0000256" key="2">
    <source>
        <dbReference type="SAM" id="SignalP"/>
    </source>
</evidence>
<dbReference type="GeneID" id="54363350"/>
<gene>
    <name evidence="4" type="ORF">K489DRAFT_383250</name>
</gene>
<keyword evidence="2" id="KW-0732">Signal</keyword>
<dbReference type="RefSeq" id="XP_033457477.1">
    <property type="nucleotide sequence ID" value="XM_033605550.1"/>
</dbReference>
<feature type="compositionally biased region" description="Low complexity" evidence="1">
    <location>
        <begin position="112"/>
        <end position="152"/>
    </location>
</feature>
<proteinExistence type="predicted"/>
<reference evidence="4" key="3">
    <citation type="submission" date="2025-08" db="UniProtKB">
        <authorList>
            <consortium name="RefSeq"/>
        </authorList>
    </citation>
    <scope>IDENTIFICATION</scope>
    <source>
        <strain evidence="4">CBS 342.82</strain>
    </source>
</reference>
<name>A0A6J3LXG3_9PEZI</name>
<feature type="region of interest" description="Disordered" evidence="1">
    <location>
        <begin position="95"/>
        <end position="152"/>
    </location>
</feature>
<dbReference type="AlphaFoldDB" id="A0A6J3LXG3"/>
<dbReference type="Proteomes" id="UP000504637">
    <property type="component" value="Unplaced"/>
</dbReference>
<keyword evidence="3" id="KW-1185">Reference proteome</keyword>
<feature type="chain" id="PRO_5026690844" evidence="2">
    <location>
        <begin position="19"/>
        <end position="179"/>
    </location>
</feature>
<accession>A0A6J3LXG3</accession>
<protein>
    <submittedName>
        <fullName evidence="4">Uncharacterized protein</fullName>
    </submittedName>
</protein>
<evidence type="ECO:0000313" key="4">
    <source>
        <dbReference type="RefSeq" id="XP_033457477.1"/>
    </source>
</evidence>
<feature type="compositionally biased region" description="Polar residues" evidence="1">
    <location>
        <begin position="95"/>
        <end position="111"/>
    </location>
</feature>
<reference evidence="4" key="1">
    <citation type="submission" date="2020-01" db="EMBL/GenBank/DDBJ databases">
        <authorList>
            <consortium name="DOE Joint Genome Institute"/>
            <person name="Haridas S."/>
            <person name="Albert R."/>
            <person name="Binder M."/>
            <person name="Bloem J."/>
            <person name="Labutti K."/>
            <person name="Salamov A."/>
            <person name="Andreopoulos B."/>
            <person name="Baker S.E."/>
            <person name="Barry K."/>
            <person name="Bills G."/>
            <person name="Bluhm B.H."/>
            <person name="Cannon C."/>
            <person name="Castanera R."/>
            <person name="Culley D.E."/>
            <person name="Daum C."/>
            <person name="Ezra D."/>
            <person name="Gonzalez J.B."/>
            <person name="Henrissat B."/>
            <person name="Kuo A."/>
            <person name="Liang C."/>
            <person name="Lipzen A."/>
            <person name="Lutzoni F."/>
            <person name="Magnuson J."/>
            <person name="Mondo S."/>
            <person name="Nolan M."/>
            <person name="Ohm R."/>
            <person name="Pangilinan J."/>
            <person name="Park H.-J."/>
            <person name="Ramirez L."/>
            <person name="Alfaro M."/>
            <person name="Sun H."/>
            <person name="Tritt A."/>
            <person name="Yoshinaga Y."/>
            <person name="Zwiers L.-H."/>
            <person name="Turgeon B.G."/>
            <person name="Goodwin S.B."/>
            <person name="Spatafora J.W."/>
            <person name="Crous P.W."/>
            <person name="Grigoriev I.V."/>
        </authorList>
    </citation>
    <scope>NUCLEOTIDE SEQUENCE</scope>
    <source>
        <strain evidence="4">CBS 342.82</strain>
    </source>
</reference>
<sequence length="179" mass="17898">MRSISIAVGLSLLHTVLAQRSNCYGGYCCSGSIVGGCNGNDISNFICCVGDTNRGQNVCVGDGVLTCSAGIATPLASATVTLAVASFPPSSSTITMLETTSPTSPTAEISQTESSTPSSDMTTPTAMSSPSMTSPSVMTTSSSKSAPATSPTRNAAVNAFGAMPGQMAFKMVAAAINAF</sequence>
<reference evidence="4" key="2">
    <citation type="submission" date="2020-04" db="EMBL/GenBank/DDBJ databases">
        <authorList>
            <consortium name="NCBI Genome Project"/>
        </authorList>
    </citation>
    <scope>NUCLEOTIDE SEQUENCE</scope>
    <source>
        <strain evidence="4">CBS 342.82</strain>
    </source>
</reference>
<feature type="signal peptide" evidence="2">
    <location>
        <begin position="1"/>
        <end position="18"/>
    </location>
</feature>
<evidence type="ECO:0000313" key="3">
    <source>
        <dbReference type="Proteomes" id="UP000504637"/>
    </source>
</evidence>
<evidence type="ECO:0000256" key="1">
    <source>
        <dbReference type="SAM" id="MobiDB-lite"/>
    </source>
</evidence>
<organism evidence="4">
    <name type="scientific">Dissoconium aciculare CBS 342.82</name>
    <dbReference type="NCBI Taxonomy" id="1314786"/>
    <lineage>
        <taxon>Eukaryota</taxon>
        <taxon>Fungi</taxon>
        <taxon>Dikarya</taxon>
        <taxon>Ascomycota</taxon>
        <taxon>Pezizomycotina</taxon>
        <taxon>Dothideomycetes</taxon>
        <taxon>Dothideomycetidae</taxon>
        <taxon>Mycosphaerellales</taxon>
        <taxon>Dissoconiaceae</taxon>
        <taxon>Dissoconium</taxon>
    </lineage>
</organism>